<evidence type="ECO:0000313" key="2">
    <source>
        <dbReference type="Proteomes" id="UP000187313"/>
    </source>
</evidence>
<sequence length="174" mass="20379">MSNRDAVDMRLVSTVNQLHRWGDLVFPEMRQVYKHFTCTGAIATLRLFPTPSELRNMQLQDVIDGWRRLMKRHYGKRRVHMLVTLASSSFGSSQAHKVYKLHLKQLLEEYDLATIQNQAVEQEVIAVLHRILYAKQMLAFKGINAILYELDRRYHQRKTHSKRVERSSSLSGID</sequence>
<dbReference type="RefSeq" id="WP_143759344.1">
    <property type="nucleotide sequence ID" value="NZ_MPTD01000004.1"/>
</dbReference>
<proteinExistence type="predicted"/>
<protein>
    <submittedName>
        <fullName evidence="1">Uncharacterized protein</fullName>
    </submittedName>
</protein>
<organism evidence="1 2">
    <name type="scientific">Paenibacillus odorifer</name>
    <dbReference type="NCBI Taxonomy" id="189426"/>
    <lineage>
        <taxon>Bacteria</taxon>
        <taxon>Bacillati</taxon>
        <taxon>Bacillota</taxon>
        <taxon>Bacilli</taxon>
        <taxon>Bacillales</taxon>
        <taxon>Paenibacillaceae</taxon>
        <taxon>Paenibacillus</taxon>
    </lineage>
</organism>
<reference evidence="1 2" key="1">
    <citation type="submission" date="2016-10" db="EMBL/GenBank/DDBJ databases">
        <title>Paenibacillus species isolates.</title>
        <authorList>
            <person name="Beno S.M."/>
        </authorList>
    </citation>
    <scope>NUCLEOTIDE SEQUENCE [LARGE SCALE GENOMIC DNA]</scope>
    <source>
        <strain evidence="1 2">FSL R5-0923</strain>
    </source>
</reference>
<dbReference type="Proteomes" id="UP000187313">
    <property type="component" value="Unassembled WGS sequence"/>
</dbReference>
<dbReference type="EMBL" id="MPTD01000004">
    <property type="protein sequence ID" value="OMD53911.1"/>
    <property type="molecule type" value="Genomic_DNA"/>
</dbReference>
<gene>
    <name evidence="1" type="ORF">BSK51_06805</name>
</gene>
<evidence type="ECO:0000313" key="1">
    <source>
        <dbReference type="EMBL" id="OMD53911.1"/>
    </source>
</evidence>
<accession>A0ABX3HSA7</accession>
<comment type="caution">
    <text evidence="1">The sequence shown here is derived from an EMBL/GenBank/DDBJ whole genome shotgun (WGS) entry which is preliminary data.</text>
</comment>
<keyword evidence="2" id="KW-1185">Reference proteome</keyword>
<name>A0ABX3HSA7_9BACL</name>